<protein>
    <submittedName>
        <fullName evidence="8">Outer membrane efflux protein</fullName>
    </submittedName>
</protein>
<feature type="chain" id="PRO_5002777089" evidence="7">
    <location>
        <begin position="32"/>
        <end position="419"/>
    </location>
</feature>
<evidence type="ECO:0000256" key="2">
    <source>
        <dbReference type="ARBA" id="ARBA00022452"/>
    </source>
</evidence>
<keyword evidence="9" id="KW-1185">Reference proteome</keyword>
<dbReference type="HOGENOM" id="CLU_045519_0_0_5"/>
<organism evidence="8 9">
    <name type="scientific">Beijerinckia indica subsp. indica (strain ATCC 9039 / DSM 1715 / NCIMB 8712)</name>
    <dbReference type="NCBI Taxonomy" id="395963"/>
    <lineage>
        <taxon>Bacteria</taxon>
        <taxon>Pseudomonadati</taxon>
        <taxon>Pseudomonadota</taxon>
        <taxon>Alphaproteobacteria</taxon>
        <taxon>Hyphomicrobiales</taxon>
        <taxon>Beijerinckiaceae</taxon>
        <taxon>Beijerinckia</taxon>
    </lineage>
</organism>
<proteinExistence type="predicted"/>
<evidence type="ECO:0000256" key="5">
    <source>
        <dbReference type="ARBA" id="ARBA00023237"/>
    </source>
</evidence>
<comment type="subcellular location">
    <subcellularLocation>
        <location evidence="1">Cell outer membrane</location>
    </subcellularLocation>
</comment>
<evidence type="ECO:0000313" key="8">
    <source>
        <dbReference type="EMBL" id="ACB95771.1"/>
    </source>
</evidence>
<evidence type="ECO:0000313" key="9">
    <source>
        <dbReference type="Proteomes" id="UP000001695"/>
    </source>
</evidence>
<dbReference type="RefSeq" id="WP_012385127.1">
    <property type="nucleotide sequence ID" value="NC_010581.1"/>
</dbReference>
<keyword evidence="3" id="KW-0812">Transmembrane</keyword>
<dbReference type="Proteomes" id="UP000001695">
    <property type="component" value="Chromosome"/>
</dbReference>
<keyword evidence="7" id="KW-0732">Signal</keyword>
<keyword evidence="5" id="KW-0998">Cell outer membrane</keyword>
<dbReference type="PANTHER" id="PTHR30026:SF20">
    <property type="entry name" value="OUTER MEMBRANE PROTEIN TOLC"/>
    <property type="match status" value="1"/>
</dbReference>
<dbReference type="GO" id="GO:0009279">
    <property type="term" value="C:cell outer membrane"/>
    <property type="evidence" value="ECO:0007669"/>
    <property type="project" value="UniProtKB-SubCell"/>
</dbReference>
<keyword evidence="6" id="KW-0175">Coiled coil</keyword>
<dbReference type="KEGG" id="bid:Bind_2151"/>
<evidence type="ECO:0000256" key="4">
    <source>
        <dbReference type="ARBA" id="ARBA00023136"/>
    </source>
</evidence>
<reference evidence="8 9" key="2">
    <citation type="journal article" date="2010" name="J. Bacteriol.">
        <title>Complete genome sequence of Beijerinckia indica subsp. indica.</title>
        <authorList>
            <person name="Tamas I."/>
            <person name="Dedysh S.N."/>
            <person name="Liesack W."/>
            <person name="Stott M.B."/>
            <person name="Alam M."/>
            <person name="Murrell J.C."/>
            <person name="Dunfield P.F."/>
        </authorList>
    </citation>
    <scope>NUCLEOTIDE SEQUENCE [LARGE SCALE GENOMIC DNA]</scope>
    <source>
        <strain evidence="9">ATCC 9039 / DSM 1715 / NCIMB 8712</strain>
    </source>
</reference>
<dbReference type="STRING" id="395963.Bind_2151"/>
<dbReference type="GO" id="GO:1990281">
    <property type="term" value="C:efflux pump complex"/>
    <property type="evidence" value="ECO:0007669"/>
    <property type="project" value="TreeGrafter"/>
</dbReference>
<feature type="signal peptide" evidence="7">
    <location>
        <begin position="1"/>
        <end position="31"/>
    </location>
</feature>
<keyword evidence="2" id="KW-1134">Transmembrane beta strand</keyword>
<keyword evidence="4" id="KW-0472">Membrane</keyword>
<dbReference type="AlphaFoldDB" id="B2IG14"/>
<evidence type="ECO:0000256" key="1">
    <source>
        <dbReference type="ARBA" id="ARBA00004442"/>
    </source>
</evidence>
<dbReference type="PANTHER" id="PTHR30026">
    <property type="entry name" value="OUTER MEMBRANE PROTEIN TOLC"/>
    <property type="match status" value="1"/>
</dbReference>
<accession>B2IG14</accession>
<dbReference type="GO" id="GO:0015562">
    <property type="term" value="F:efflux transmembrane transporter activity"/>
    <property type="evidence" value="ECO:0007669"/>
    <property type="project" value="InterPro"/>
</dbReference>
<dbReference type="InterPro" id="IPR051906">
    <property type="entry name" value="TolC-like"/>
</dbReference>
<gene>
    <name evidence="8" type="ordered locus">Bind_2151</name>
</gene>
<feature type="coiled-coil region" evidence="6">
    <location>
        <begin position="313"/>
        <end position="372"/>
    </location>
</feature>
<sequence length="419" mass="45548">MHFKPVARCRLSLLCGLLIMLSEPFPHGAQAAELSFQEAINIAWKIDPVRLNLLTNQHSANARAGAADSLFPSGPVVTADYFTDKTLGSRQGYATWQGSFSVPLWLPGQSEATVRVAQAESATVQERLDVERMSLSVRLLDATGAVVLARRRQTNAQRQFQTIQKLAETINTMVKTGEAPSTDKNAIDAELASARSEVENAAEQITVASATLAEILGRKDLPNILSYDTNALRKARLNPSQLVPDNDPRVRAAHMAVVTAEEGMHLAQKSFMPNPQIGISAIRDIQFGSPWDTRTGVTLNIPLPSDAQNIPLIANARDKLAAAESEESQARRMVRVELAQVRARLTAATATLTNTKASVEALNKRAADIEQSWKLKESSLVEALRAYQGAYTAMLSLDQAETAWHVAVARVFIAAGHLQ</sequence>
<evidence type="ECO:0000256" key="7">
    <source>
        <dbReference type="SAM" id="SignalP"/>
    </source>
</evidence>
<name>B2IG14_BEII9</name>
<dbReference type="Gene3D" id="1.20.1600.10">
    <property type="entry name" value="Outer membrane efflux proteins (OEP)"/>
    <property type="match status" value="1"/>
</dbReference>
<reference evidence="9" key="1">
    <citation type="submission" date="2008-03" db="EMBL/GenBank/DDBJ databases">
        <title>Complete sequence of chromosome of Beijerinckia indica subsp. indica ATCC 9039.</title>
        <authorList>
            <consortium name="US DOE Joint Genome Institute"/>
            <person name="Copeland A."/>
            <person name="Lucas S."/>
            <person name="Lapidus A."/>
            <person name="Glavina del Rio T."/>
            <person name="Dalin E."/>
            <person name="Tice H."/>
            <person name="Bruce D."/>
            <person name="Goodwin L."/>
            <person name="Pitluck S."/>
            <person name="LaButti K."/>
            <person name="Schmutz J."/>
            <person name="Larimer F."/>
            <person name="Land M."/>
            <person name="Hauser L."/>
            <person name="Kyrpides N."/>
            <person name="Mikhailova N."/>
            <person name="Dunfield P.F."/>
            <person name="Dedysh S.N."/>
            <person name="Liesack W."/>
            <person name="Saw J.H."/>
            <person name="Alam M."/>
            <person name="Chen Y."/>
            <person name="Murrell J.C."/>
            <person name="Richardson P."/>
        </authorList>
    </citation>
    <scope>NUCLEOTIDE SEQUENCE [LARGE SCALE GENOMIC DNA]</scope>
    <source>
        <strain evidence="9">ATCC 9039 / DSM 1715 / NCIMB 8712</strain>
    </source>
</reference>
<dbReference type="SUPFAM" id="SSF56954">
    <property type="entry name" value="Outer membrane efflux proteins (OEP)"/>
    <property type="match status" value="1"/>
</dbReference>
<dbReference type="GO" id="GO:0015288">
    <property type="term" value="F:porin activity"/>
    <property type="evidence" value="ECO:0007669"/>
    <property type="project" value="TreeGrafter"/>
</dbReference>
<evidence type="ECO:0000256" key="6">
    <source>
        <dbReference type="SAM" id="Coils"/>
    </source>
</evidence>
<dbReference type="eggNOG" id="COG1538">
    <property type="taxonomic scope" value="Bacteria"/>
</dbReference>
<feature type="coiled-coil region" evidence="6">
    <location>
        <begin position="184"/>
        <end position="211"/>
    </location>
</feature>
<evidence type="ECO:0000256" key="3">
    <source>
        <dbReference type="ARBA" id="ARBA00022692"/>
    </source>
</evidence>
<dbReference type="EMBL" id="CP001016">
    <property type="protein sequence ID" value="ACB95771.1"/>
    <property type="molecule type" value="Genomic_DNA"/>
</dbReference>